<gene>
    <name evidence="14" type="primary">rnhB</name>
    <name evidence="18" type="ORF">ACFFHF_05495</name>
</gene>
<evidence type="ECO:0000256" key="13">
    <source>
        <dbReference type="ARBA" id="ARBA00023211"/>
    </source>
</evidence>
<evidence type="ECO:0000256" key="11">
    <source>
        <dbReference type="ARBA" id="ARBA00022759"/>
    </source>
</evidence>
<dbReference type="InterPro" id="IPR001352">
    <property type="entry name" value="RNase_HII/HIII"/>
</dbReference>
<dbReference type="GO" id="GO:0004523">
    <property type="term" value="F:RNA-DNA hybrid ribonuclease activity"/>
    <property type="evidence" value="ECO:0007669"/>
    <property type="project" value="UniProtKB-EC"/>
</dbReference>
<evidence type="ECO:0000256" key="7">
    <source>
        <dbReference type="ARBA" id="ARBA00019179"/>
    </source>
</evidence>
<keyword evidence="9 14" id="KW-0540">Nuclease</keyword>
<feature type="binding site" evidence="14 15">
    <location>
        <position position="170"/>
    </location>
    <ligand>
        <name>a divalent metal cation</name>
        <dbReference type="ChEBI" id="CHEBI:60240"/>
    </ligand>
</feature>
<comment type="function">
    <text evidence="3 14 16">Endonuclease that specifically degrades the RNA of RNA-DNA hybrids.</text>
</comment>
<keyword evidence="8 14" id="KW-0963">Cytoplasm</keyword>
<dbReference type="PROSITE" id="PS51975">
    <property type="entry name" value="RNASE_H_2"/>
    <property type="match status" value="1"/>
</dbReference>
<evidence type="ECO:0000259" key="17">
    <source>
        <dbReference type="PROSITE" id="PS51975"/>
    </source>
</evidence>
<evidence type="ECO:0000256" key="9">
    <source>
        <dbReference type="ARBA" id="ARBA00022722"/>
    </source>
</evidence>
<dbReference type="SUPFAM" id="SSF53098">
    <property type="entry name" value="Ribonuclease H-like"/>
    <property type="match status" value="1"/>
</dbReference>
<dbReference type="InterPro" id="IPR022898">
    <property type="entry name" value="RNase_HII"/>
</dbReference>
<accession>A0ABV6KSD9</accession>
<reference evidence="18 19" key="1">
    <citation type="submission" date="2024-09" db="EMBL/GenBank/DDBJ databases">
        <authorList>
            <person name="Sun Q."/>
            <person name="Mori K."/>
        </authorList>
    </citation>
    <scope>NUCLEOTIDE SEQUENCE [LARGE SCALE GENOMIC DNA]</scope>
    <source>
        <strain evidence="18 19">CGMCC 1.9126</strain>
    </source>
</reference>
<keyword evidence="19" id="KW-1185">Reference proteome</keyword>
<dbReference type="CDD" id="cd07182">
    <property type="entry name" value="RNase_HII_bacteria_HII_like"/>
    <property type="match status" value="1"/>
</dbReference>
<dbReference type="Gene3D" id="3.30.420.10">
    <property type="entry name" value="Ribonuclease H-like superfamily/Ribonuclease H"/>
    <property type="match status" value="1"/>
</dbReference>
<dbReference type="EMBL" id="JBHLUU010000016">
    <property type="protein sequence ID" value="MFC0474751.1"/>
    <property type="molecule type" value="Genomic_DNA"/>
</dbReference>
<dbReference type="Pfam" id="PF01351">
    <property type="entry name" value="RNase_HII"/>
    <property type="match status" value="1"/>
</dbReference>
<evidence type="ECO:0000256" key="10">
    <source>
        <dbReference type="ARBA" id="ARBA00022723"/>
    </source>
</evidence>
<dbReference type="PANTHER" id="PTHR10954">
    <property type="entry name" value="RIBONUCLEASE H2 SUBUNIT A"/>
    <property type="match status" value="1"/>
</dbReference>
<feature type="binding site" evidence="14 15">
    <location>
        <position position="78"/>
    </location>
    <ligand>
        <name>a divalent metal cation</name>
        <dbReference type="ChEBI" id="CHEBI:60240"/>
    </ligand>
</feature>
<dbReference type="InterPro" id="IPR012337">
    <property type="entry name" value="RNaseH-like_sf"/>
</dbReference>
<keyword evidence="13 14" id="KW-0464">Manganese</keyword>
<evidence type="ECO:0000256" key="15">
    <source>
        <dbReference type="PROSITE-ProRule" id="PRU01319"/>
    </source>
</evidence>
<evidence type="ECO:0000256" key="6">
    <source>
        <dbReference type="ARBA" id="ARBA00012180"/>
    </source>
</evidence>
<comment type="caution">
    <text evidence="18">The sequence shown here is derived from an EMBL/GenBank/DDBJ whole genome shotgun (WGS) entry which is preliminary data.</text>
</comment>
<evidence type="ECO:0000256" key="2">
    <source>
        <dbReference type="ARBA" id="ARBA00001946"/>
    </source>
</evidence>
<comment type="cofactor">
    <cofactor evidence="2">
        <name>Mg(2+)</name>
        <dbReference type="ChEBI" id="CHEBI:18420"/>
    </cofactor>
</comment>
<comment type="subcellular location">
    <subcellularLocation>
        <location evidence="4 14">Cytoplasm</location>
    </subcellularLocation>
</comment>
<feature type="domain" description="RNase H type-2" evidence="17">
    <location>
        <begin position="72"/>
        <end position="257"/>
    </location>
</feature>
<evidence type="ECO:0000256" key="14">
    <source>
        <dbReference type="HAMAP-Rule" id="MF_00052"/>
    </source>
</evidence>
<name>A0ABV6KSD9_9BACI</name>
<dbReference type="NCBIfam" id="NF000594">
    <property type="entry name" value="PRK00015.1-1"/>
    <property type="match status" value="1"/>
</dbReference>
<evidence type="ECO:0000256" key="5">
    <source>
        <dbReference type="ARBA" id="ARBA00007383"/>
    </source>
</evidence>
<organism evidence="18 19">
    <name type="scientific">Robertmurraya beringensis</name>
    <dbReference type="NCBI Taxonomy" id="641660"/>
    <lineage>
        <taxon>Bacteria</taxon>
        <taxon>Bacillati</taxon>
        <taxon>Bacillota</taxon>
        <taxon>Bacilli</taxon>
        <taxon>Bacillales</taxon>
        <taxon>Bacillaceae</taxon>
        <taxon>Robertmurraya</taxon>
    </lineage>
</organism>
<feature type="binding site" evidence="14 15">
    <location>
        <position position="79"/>
    </location>
    <ligand>
        <name>a divalent metal cation</name>
        <dbReference type="ChEBI" id="CHEBI:60240"/>
    </ligand>
</feature>
<dbReference type="HAMAP" id="MF_00052_B">
    <property type="entry name" value="RNase_HII_B"/>
    <property type="match status" value="1"/>
</dbReference>
<dbReference type="Proteomes" id="UP001589738">
    <property type="component" value="Unassembled WGS sequence"/>
</dbReference>
<evidence type="ECO:0000313" key="19">
    <source>
        <dbReference type="Proteomes" id="UP001589738"/>
    </source>
</evidence>
<dbReference type="RefSeq" id="WP_160545614.1">
    <property type="nucleotide sequence ID" value="NZ_JBHLUU010000016.1"/>
</dbReference>
<dbReference type="InterPro" id="IPR036397">
    <property type="entry name" value="RNaseH_sf"/>
</dbReference>
<evidence type="ECO:0000256" key="12">
    <source>
        <dbReference type="ARBA" id="ARBA00022801"/>
    </source>
</evidence>
<evidence type="ECO:0000256" key="16">
    <source>
        <dbReference type="RuleBase" id="RU003515"/>
    </source>
</evidence>
<evidence type="ECO:0000256" key="1">
    <source>
        <dbReference type="ARBA" id="ARBA00000077"/>
    </source>
</evidence>
<keyword evidence="12 14" id="KW-0378">Hydrolase</keyword>
<comment type="cofactor">
    <cofactor evidence="14 15">
        <name>Mn(2+)</name>
        <dbReference type="ChEBI" id="CHEBI:29035"/>
    </cofactor>
    <cofactor evidence="14 15">
        <name>Mg(2+)</name>
        <dbReference type="ChEBI" id="CHEBI:18420"/>
    </cofactor>
    <text evidence="14 15">Manganese or magnesium. Binds 1 divalent metal ion per monomer in the absence of substrate. May bind a second metal ion after substrate binding.</text>
</comment>
<dbReference type="EC" id="3.1.26.4" evidence="6 14"/>
<dbReference type="PANTHER" id="PTHR10954:SF18">
    <property type="entry name" value="RIBONUCLEASE HII"/>
    <property type="match status" value="1"/>
</dbReference>
<proteinExistence type="inferred from homology"/>
<sequence>MNKLTIDDIQTKLKTVEDVKDPFFIEIQKDSRKGVQQLVKRWLQRKEAQEQARLKLLEMSEYERLYKSQGFTLIAGIDEVGRGPLAGPVVAAAVILPDDFQILGIDDSKKLTETKREELYELIRSTALSIGVGIIEAKEIDTINIYEATKKAMYVALNELHISPDFLLVDAMKLTTPIPSEAIIKGDSKSISIAAASIIAKVTRDRMMKELAQSFPEYRFEQNMGYGTKEHIDALQLYGATPYHRRSFAPIKELNKQ</sequence>
<keyword evidence="11 14" id="KW-0255">Endonuclease</keyword>
<evidence type="ECO:0000313" key="18">
    <source>
        <dbReference type="EMBL" id="MFC0474751.1"/>
    </source>
</evidence>
<evidence type="ECO:0000256" key="8">
    <source>
        <dbReference type="ARBA" id="ARBA00022490"/>
    </source>
</evidence>
<evidence type="ECO:0000256" key="3">
    <source>
        <dbReference type="ARBA" id="ARBA00004065"/>
    </source>
</evidence>
<dbReference type="NCBIfam" id="NF000595">
    <property type="entry name" value="PRK00015.1-3"/>
    <property type="match status" value="1"/>
</dbReference>
<keyword evidence="10 14" id="KW-0479">Metal-binding</keyword>
<comment type="similarity">
    <text evidence="5 14 16">Belongs to the RNase HII family.</text>
</comment>
<evidence type="ECO:0000256" key="4">
    <source>
        <dbReference type="ARBA" id="ARBA00004496"/>
    </source>
</evidence>
<dbReference type="InterPro" id="IPR024567">
    <property type="entry name" value="RNase_HII/HIII_dom"/>
</dbReference>
<protein>
    <recommendedName>
        <fullName evidence="7 14">Ribonuclease HII</fullName>
        <shortName evidence="14">RNase HII</shortName>
        <ecNumber evidence="6 14">3.1.26.4</ecNumber>
    </recommendedName>
</protein>
<comment type="catalytic activity">
    <reaction evidence="1 14 15 16">
        <text>Endonucleolytic cleavage to 5'-phosphomonoester.</text>
        <dbReference type="EC" id="3.1.26.4"/>
    </reaction>
</comment>